<dbReference type="AlphaFoldDB" id="G8TZ80"/>
<dbReference type="InterPro" id="IPR009056">
    <property type="entry name" value="Cyt_c-like_dom"/>
</dbReference>
<dbReference type="GO" id="GO:0046872">
    <property type="term" value="F:metal ion binding"/>
    <property type="evidence" value="ECO:0007669"/>
    <property type="project" value="UniProtKB-KW"/>
</dbReference>
<organism evidence="6 7">
    <name type="scientific">Sulfobacillus acidophilus (strain ATCC 700253 / DSM 10332 / NAL)</name>
    <dbReference type="NCBI Taxonomy" id="679936"/>
    <lineage>
        <taxon>Bacteria</taxon>
        <taxon>Bacillati</taxon>
        <taxon>Bacillota</taxon>
        <taxon>Clostridia</taxon>
        <taxon>Eubacteriales</taxon>
        <taxon>Clostridiales Family XVII. Incertae Sedis</taxon>
        <taxon>Sulfobacillus</taxon>
    </lineage>
</organism>
<evidence type="ECO:0000313" key="7">
    <source>
        <dbReference type="Proteomes" id="UP000005439"/>
    </source>
</evidence>
<sequence>MAVKHWIGLGVGVVAVLSAGALGYHDHQTAATTSQLQEAQAGAVLFQQMCETCHGPGGNGAGNAPVLNDGSVTTTYPTTTALATFIQTHMPASDPGILTSQQATELALYIRQLNHLVPQQP</sequence>
<keyword evidence="7" id="KW-1185">Reference proteome</keyword>
<evidence type="ECO:0000256" key="1">
    <source>
        <dbReference type="ARBA" id="ARBA00022617"/>
    </source>
</evidence>
<dbReference type="Gene3D" id="1.10.760.10">
    <property type="entry name" value="Cytochrome c-like domain"/>
    <property type="match status" value="1"/>
</dbReference>
<dbReference type="Pfam" id="PF13442">
    <property type="entry name" value="Cytochrome_CBB3"/>
    <property type="match status" value="1"/>
</dbReference>
<accession>G8TZ80</accession>
<protein>
    <submittedName>
        <fullName evidence="6">Cytochrome c class I</fullName>
    </submittedName>
</protein>
<dbReference type="GO" id="GO:0009055">
    <property type="term" value="F:electron transfer activity"/>
    <property type="evidence" value="ECO:0007669"/>
    <property type="project" value="InterPro"/>
</dbReference>
<keyword evidence="1 4" id="KW-0349">Heme</keyword>
<dbReference type="SUPFAM" id="SSF46626">
    <property type="entry name" value="Cytochrome c"/>
    <property type="match status" value="1"/>
</dbReference>
<proteinExistence type="predicted"/>
<dbReference type="InterPro" id="IPR036909">
    <property type="entry name" value="Cyt_c-like_dom_sf"/>
</dbReference>
<keyword evidence="2 4" id="KW-0479">Metal-binding</keyword>
<evidence type="ECO:0000256" key="3">
    <source>
        <dbReference type="ARBA" id="ARBA00023004"/>
    </source>
</evidence>
<dbReference type="GO" id="GO:0020037">
    <property type="term" value="F:heme binding"/>
    <property type="evidence" value="ECO:0007669"/>
    <property type="project" value="InterPro"/>
</dbReference>
<dbReference type="PATRIC" id="fig|679936.5.peg.2982"/>
<feature type="domain" description="Cytochrome c" evidence="5">
    <location>
        <begin position="37"/>
        <end position="114"/>
    </location>
</feature>
<dbReference type="EMBL" id="CP003179">
    <property type="protein sequence ID" value="AEW06350.1"/>
    <property type="molecule type" value="Genomic_DNA"/>
</dbReference>
<dbReference type="HOGENOM" id="CLU_2036844_0_0_9"/>
<keyword evidence="3 4" id="KW-0408">Iron</keyword>
<dbReference type="Proteomes" id="UP000005439">
    <property type="component" value="Chromosome"/>
</dbReference>
<evidence type="ECO:0000313" key="6">
    <source>
        <dbReference type="EMBL" id="AEW06350.1"/>
    </source>
</evidence>
<dbReference type="STRING" id="679936.Sulac_2889"/>
<name>G8TZ80_SULAD</name>
<dbReference type="PROSITE" id="PS51007">
    <property type="entry name" value="CYTC"/>
    <property type="match status" value="1"/>
</dbReference>
<gene>
    <name evidence="6" type="ordered locus">Sulac_2889</name>
</gene>
<reference evidence="6 7" key="2">
    <citation type="journal article" date="2012" name="Stand. Genomic Sci.">
        <title>Complete genome sequence of the moderately thermophilic mineral-sulfide-oxidizing firmicute Sulfobacillus acidophilus type strain (NAL(T)).</title>
        <authorList>
            <person name="Anderson I."/>
            <person name="Chertkov O."/>
            <person name="Chen A."/>
            <person name="Saunders E."/>
            <person name="Lapidus A."/>
            <person name="Nolan M."/>
            <person name="Lucas S."/>
            <person name="Hammon N."/>
            <person name="Deshpande S."/>
            <person name="Cheng J.F."/>
            <person name="Han C."/>
            <person name="Tapia R."/>
            <person name="Goodwin L.A."/>
            <person name="Pitluck S."/>
            <person name="Liolios K."/>
            <person name="Pagani I."/>
            <person name="Ivanova N."/>
            <person name="Mikhailova N."/>
            <person name="Pati A."/>
            <person name="Palaniappan K."/>
            <person name="Land M."/>
            <person name="Pan C."/>
            <person name="Rohde M."/>
            <person name="Pukall R."/>
            <person name="Goker M."/>
            <person name="Detter J.C."/>
            <person name="Woyke T."/>
            <person name="Bristow J."/>
            <person name="Eisen J.A."/>
            <person name="Markowitz V."/>
            <person name="Hugenholtz P."/>
            <person name="Kyrpides N.C."/>
            <person name="Klenk H.P."/>
            <person name="Mavromatis K."/>
        </authorList>
    </citation>
    <scope>NUCLEOTIDE SEQUENCE [LARGE SCALE GENOMIC DNA]</scope>
    <source>
        <strain evidence="7">ATCC 700253 / DSM 10332 / NAL</strain>
    </source>
</reference>
<evidence type="ECO:0000256" key="2">
    <source>
        <dbReference type="ARBA" id="ARBA00022723"/>
    </source>
</evidence>
<dbReference type="KEGG" id="sap:Sulac_2889"/>
<evidence type="ECO:0000256" key="4">
    <source>
        <dbReference type="PROSITE-ProRule" id="PRU00433"/>
    </source>
</evidence>
<reference evidence="7" key="1">
    <citation type="submission" date="2011-12" db="EMBL/GenBank/DDBJ databases">
        <title>The complete genome of chromosome of Sulfobacillus acidophilus DSM 10332.</title>
        <authorList>
            <person name="Lucas S."/>
            <person name="Han J."/>
            <person name="Lapidus A."/>
            <person name="Bruce D."/>
            <person name="Goodwin L."/>
            <person name="Pitluck S."/>
            <person name="Peters L."/>
            <person name="Kyrpides N."/>
            <person name="Mavromatis K."/>
            <person name="Ivanova N."/>
            <person name="Mikhailova N."/>
            <person name="Chertkov O."/>
            <person name="Saunders E."/>
            <person name="Detter J.C."/>
            <person name="Tapia R."/>
            <person name="Han C."/>
            <person name="Land M."/>
            <person name="Hauser L."/>
            <person name="Markowitz V."/>
            <person name="Cheng J.-F."/>
            <person name="Hugenholtz P."/>
            <person name="Woyke T."/>
            <person name="Wu D."/>
            <person name="Pukall R."/>
            <person name="Gehrich-Schroeter G."/>
            <person name="Schneider S."/>
            <person name="Klenk H.-P."/>
            <person name="Eisen J.A."/>
        </authorList>
    </citation>
    <scope>NUCLEOTIDE SEQUENCE [LARGE SCALE GENOMIC DNA]</scope>
    <source>
        <strain evidence="7">ATCC 700253 / DSM 10332 / NAL</strain>
    </source>
</reference>
<evidence type="ECO:0000259" key="5">
    <source>
        <dbReference type="PROSITE" id="PS51007"/>
    </source>
</evidence>